<name>C6M1G0_NEISI</name>
<evidence type="ECO:0000313" key="1">
    <source>
        <dbReference type="EMBL" id="EET45638.1"/>
    </source>
</evidence>
<keyword evidence="2" id="KW-1185">Reference proteome</keyword>
<evidence type="ECO:0000313" key="2">
    <source>
        <dbReference type="Proteomes" id="UP000005365"/>
    </source>
</evidence>
<accession>C6M1G0</accession>
<dbReference type="EMBL" id="ACKO02000002">
    <property type="protein sequence ID" value="EET45638.1"/>
    <property type="molecule type" value="Genomic_DNA"/>
</dbReference>
<comment type="caution">
    <text evidence="1">The sequence shown here is derived from an EMBL/GenBank/DDBJ whole genome shotgun (WGS) entry which is preliminary data.</text>
</comment>
<sequence>MEKRRSIMPIPTHLQPYVQAESLHSFDGIEYRFAIAHNGSNRFYIRYYGEFYDDLITDTDNAPVKVVAVEPESGQEILLFDGGRHGYNAMLCDEHSEDFLNNRPLQDLDDTLYQIEVHAFFNIDYEAEREDFCDENGKIELINGEIIDFDRLRQDGMDAITIELIDPQGKRREIVREELA</sequence>
<organism evidence="1 2">
    <name type="scientific">Neisseria sicca ATCC 29256</name>
    <dbReference type="NCBI Taxonomy" id="547045"/>
    <lineage>
        <taxon>Bacteria</taxon>
        <taxon>Pseudomonadati</taxon>
        <taxon>Pseudomonadota</taxon>
        <taxon>Betaproteobacteria</taxon>
        <taxon>Neisseriales</taxon>
        <taxon>Neisseriaceae</taxon>
        <taxon>Neisseria</taxon>
    </lineage>
</organism>
<protein>
    <submittedName>
        <fullName evidence="1">Uncharacterized protein</fullName>
    </submittedName>
</protein>
<dbReference type="eggNOG" id="ENOG5032T4C">
    <property type="taxonomic scope" value="Bacteria"/>
</dbReference>
<dbReference type="AlphaFoldDB" id="C6M1G0"/>
<reference evidence="1" key="1">
    <citation type="submission" date="2009-07" db="EMBL/GenBank/DDBJ databases">
        <authorList>
            <person name="Weinstock G."/>
            <person name="Sodergren E."/>
            <person name="Clifton S."/>
            <person name="Fulton L."/>
            <person name="Fulton B."/>
            <person name="Courtney L."/>
            <person name="Fronick C."/>
            <person name="Harrison M."/>
            <person name="Strong C."/>
            <person name="Farmer C."/>
            <person name="Delahaunty K."/>
            <person name="Markovic C."/>
            <person name="Hall O."/>
            <person name="Minx P."/>
            <person name="Tomlinson C."/>
            <person name="Mitreva M."/>
            <person name="Nelson J."/>
            <person name="Hou S."/>
            <person name="Wollam A."/>
            <person name="Pepin K.H."/>
            <person name="Johnson M."/>
            <person name="Bhonagiri V."/>
            <person name="Nash W.E."/>
            <person name="Warren W."/>
            <person name="Chinwalla A."/>
            <person name="Mardis E.R."/>
            <person name="Wilson R.K."/>
        </authorList>
    </citation>
    <scope>NUCLEOTIDE SEQUENCE [LARGE SCALE GENOMIC DNA]</scope>
    <source>
        <strain evidence="1">ATCC 29256</strain>
    </source>
</reference>
<gene>
    <name evidence="1" type="ORF">NEISICOT_00341</name>
</gene>
<proteinExistence type="predicted"/>
<dbReference type="Proteomes" id="UP000005365">
    <property type="component" value="Unassembled WGS sequence"/>
</dbReference>